<reference evidence="2 3" key="1">
    <citation type="submission" date="2014-04" db="EMBL/GenBank/DDBJ databases">
        <authorList>
            <consortium name="DOE Joint Genome Institute"/>
            <person name="Kuo A."/>
            <person name="Martino E."/>
            <person name="Perotto S."/>
            <person name="Kohler A."/>
            <person name="Nagy L.G."/>
            <person name="Floudas D."/>
            <person name="Copeland A."/>
            <person name="Barry K.W."/>
            <person name="Cichocki N."/>
            <person name="Veneault-Fourrey C."/>
            <person name="LaButti K."/>
            <person name="Lindquist E.A."/>
            <person name="Lipzen A."/>
            <person name="Lundell T."/>
            <person name="Morin E."/>
            <person name="Murat C."/>
            <person name="Sun H."/>
            <person name="Tunlid A."/>
            <person name="Henrissat B."/>
            <person name="Grigoriev I.V."/>
            <person name="Hibbett D.S."/>
            <person name="Martin F."/>
            <person name="Nordberg H.P."/>
            <person name="Cantor M.N."/>
            <person name="Hua S.X."/>
        </authorList>
    </citation>
    <scope>NUCLEOTIDE SEQUENCE [LARGE SCALE GENOMIC DNA]</scope>
    <source>
        <strain evidence="2 3">Zn</strain>
    </source>
</reference>
<proteinExistence type="predicted"/>
<organism evidence="2 3">
    <name type="scientific">Oidiodendron maius (strain Zn)</name>
    <dbReference type="NCBI Taxonomy" id="913774"/>
    <lineage>
        <taxon>Eukaryota</taxon>
        <taxon>Fungi</taxon>
        <taxon>Dikarya</taxon>
        <taxon>Ascomycota</taxon>
        <taxon>Pezizomycotina</taxon>
        <taxon>Leotiomycetes</taxon>
        <taxon>Leotiomycetes incertae sedis</taxon>
        <taxon>Myxotrichaceae</taxon>
        <taxon>Oidiodendron</taxon>
    </lineage>
</organism>
<sequence length="151" mass="16602">MPKKYFIHLVLLVVKRSLMELRVITPLGATTATIPRPATAGFDAALGPELNGEWISCPLGTGGFMVDLPPDVERELKKGALQADSNAKDKFMFFGHMAEMTSKNIYMKDRSRAGVFKTPNIVAIVSSRTTPSQLIGGIFWLLDLCHHFALP</sequence>
<keyword evidence="3" id="KW-1185">Reference proteome</keyword>
<feature type="signal peptide" evidence="1">
    <location>
        <begin position="1"/>
        <end position="21"/>
    </location>
</feature>
<protein>
    <submittedName>
        <fullName evidence="2">Uncharacterized protein</fullName>
    </submittedName>
</protein>
<dbReference type="EMBL" id="KN832874">
    <property type="protein sequence ID" value="KIN02888.1"/>
    <property type="molecule type" value="Genomic_DNA"/>
</dbReference>
<name>A0A0C3DLH7_OIDMZ</name>
<gene>
    <name evidence="2" type="ORF">OIDMADRAFT_27373</name>
</gene>
<evidence type="ECO:0000313" key="3">
    <source>
        <dbReference type="Proteomes" id="UP000054321"/>
    </source>
</evidence>
<dbReference type="Proteomes" id="UP000054321">
    <property type="component" value="Unassembled WGS sequence"/>
</dbReference>
<dbReference type="InParanoid" id="A0A0C3DLH7"/>
<evidence type="ECO:0000256" key="1">
    <source>
        <dbReference type="SAM" id="SignalP"/>
    </source>
</evidence>
<dbReference type="HOGENOM" id="CLU_1732023_0_0_1"/>
<evidence type="ECO:0000313" key="2">
    <source>
        <dbReference type="EMBL" id="KIN02888.1"/>
    </source>
</evidence>
<feature type="chain" id="PRO_5002163343" evidence="1">
    <location>
        <begin position="22"/>
        <end position="151"/>
    </location>
</feature>
<reference evidence="3" key="2">
    <citation type="submission" date="2015-01" db="EMBL/GenBank/DDBJ databases">
        <title>Evolutionary Origins and Diversification of the Mycorrhizal Mutualists.</title>
        <authorList>
            <consortium name="DOE Joint Genome Institute"/>
            <consortium name="Mycorrhizal Genomics Consortium"/>
            <person name="Kohler A."/>
            <person name="Kuo A."/>
            <person name="Nagy L.G."/>
            <person name="Floudas D."/>
            <person name="Copeland A."/>
            <person name="Barry K.W."/>
            <person name="Cichocki N."/>
            <person name="Veneault-Fourrey C."/>
            <person name="LaButti K."/>
            <person name="Lindquist E.A."/>
            <person name="Lipzen A."/>
            <person name="Lundell T."/>
            <person name="Morin E."/>
            <person name="Murat C."/>
            <person name="Riley R."/>
            <person name="Ohm R."/>
            <person name="Sun H."/>
            <person name="Tunlid A."/>
            <person name="Henrissat B."/>
            <person name="Grigoriev I.V."/>
            <person name="Hibbett D.S."/>
            <person name="Martin F."/>
        </authorList>
    </citation>
    <scope>NUCLEOTIDE SEQUENCE [LARGE SCALE GENOMIC DNA]</scope>
    <source>
        <strain evidence="3">Zn</strain>
    </source>
</reference>
<dbReference type="AlphaFoldDB" id="A0A0C3DLH7"/>
<accession>A0A0C3DLH7</accession>
<keyword evidence="1" id="KW-0732">Signal</keyword>